<dbReference type="Gene3D" id="2.170.130.10">
    <property type="entry name" value="TonB-dependent receptor, plug domain"/>
    <property type="match status" value="1"/>
</dbReference>
<comment type="subcellular location">
    <subcellularLocation>
        <location evidence="1 9">Cell outer membrane</location>
        <topology evidence="1 9">Multi-pass membrane protein</topology>
    </subcellularLocation>
</comment>
<dbReference type="PANTHER" id="PTHR30069:SF41">
    <property type="entry name" value="HEME_HEMOPEXIN UTILIZATION PROTEIN C"/>
    <property type="match status" value="1"/>
</dbReference>
<dbReference type="Gene3D" id="2.40.170.20">
    <property type="entry name" value="TonB-dependent receptor, beta-barrel domain"/>
    <property type="match status" value="1"/>
</dbReference>
<comment type="similarity">
    <text evidence="2 9 10">Belongs to the TonB-dependent receptor family.</text>
</comment>
<dbReference type="PROSITE" id="PS52016">
    <property type="entry name" value="TONB_DEPENDENT_REC_3"/>
    <property type="match status" value="1"/>
</dbReference>
<dbReference type="Pfam" id="PF07715">
    <property type="entry name" value="Plug"/>
    <property type="match status" value="1"/>
</dbReference>
<feature type="domain" description="TonB-dependent receptor plug" evidence="13">
    <location>
        <begin position="50"/>
        <end position="144"/>
    </location>
</feature>
<dbReference type="AlphaFoldDB" id="A0A0T5NRT7"/>
<keyword evidence="14" id="KW-0675">Receptor</keyword>
<keyword evidence="11" id="KW-0732">Signal</keyword>
<dbReference type="InterPro" id="IPR039426">
    <property type="entry name" value="TonB-dep_rcpt-like"/>
</dbReference>
<dbReference type="InterPro" id="IPR000531">
    <property type="entry name" value="Beta-barrel_TonB"/>
</dbReference>
<dbReference type="InterPro" id="IPR036942">
    <property type="entry name" value="Beta-barrel_TonB_sf"/>
</dbReference>
<protein>
    <submittedName>
        <fullName evidence="14">TonB-dependent receptor</fullName>
    </submittedName>
</protein>
<dbReference type="OrthoDB" id="9760494at2"/>
<dbReference type="RefSeq" id="WP_057794880.1">
    <property type="nucleotide sequence ID" value="NZ_LAXJ01000018.1"/>
</dbReference>
<feature type="chain" id="PRO_5006663841" evidence="11">
    <location>
        <begin position="24"/>
        <end position="651"/>
    </location>
</feature>
<evidence type="ECO:0000256" key="9">
    <source>
        <dbReference type="PROSITE-ProRule" id="PRU01360"/>
    </source>
</evidence>
<keyword evidence="15" id="KW-1185">Reference proteome</keyword>
<comment type="caution">
    <text evidence="14">The sequence shown here is derived from an EMBL/GenBank/DDBJ whole genome shotgun (WGS) entry which is preliminary data.</text>
</comment>
<dbReference type="GO" id="GO:0015344">
    <property type="term" value="F:siderophore uptake transmembrane transporter activity"/>
    <property type="evidence" value="ECO:0007669"/>
    <property type="project" value="TreeGrafter"/>
</dbReference>
<evidence type="ECO:0000256" key="4">
    <source>
        <dbReference type="ARBA" id="ARBA00022452"/>
    </source>
</evidence>
<evidence type="ECO:0000259" key="12">
    <source>
        <dbReference type="Pfam" id="PF00593"/>
    </source>
</evidence>
<dbReference type="Proteomes" id="UP000051295">
    <property type="component" value="Unassembled WGS sequence"/>
</dbReference>
<dbReference type="PANTHER" id="PTHR30069">
    <property type="entry name" value="TONB-DEPENDENT OUTER MEMBRANE RECEPTOR"/>
    <property type="match status" value="1"/>
</dbReference>
<evidence type="ECO:0000256" key="3">
    <source>
        <dbReference type="ARBA" id="ARBA00022448"/>
    </source>
</evidence>
<dbReference type="Pfam" id="PF00593">
    <property type="entry name" value="TonB_dep_Rec_b-barrel"/>
    <property type="match status" value="1"/>
</dbReference>
<keyword evidence="6 10" id="KW-0798">TonB box</keyword>
<proteinExistence type="inferred from homology"/>
<gene>
    <name evidence="14" type="ORF">XM53_15385</name>
</gene>
<sequence>MNLSRLGILLITTAFLPVPAALAQDAEGATFLGTIRIGSPEAQALLGNDEISEEEIEQRNPQSIRDVFDGETSVTTSGGAAIANKVFVNGVEESLLSVTIDGARQNKSAFHHTGNVLIDPALLKSVEVSKGLAPADAGPNALAGSLAYETKDATDLLEDGDNFGGMTTLTFGTNEDQVRAGLTLFGRSGGFEYLLSGTRSDSGSYEDGSGVTVPGSEADLTSYLGKFAYTSPTGHRLEFAASQTEDTGLRAGQAGPGGIIFIRPDFAGVVGRPSVLVPALSKRTSYTLTYTKDSATDWFDPFFQLSYNEQEIDASGVFGTNESFSGTFKNRFAIAGGDLSVGVDFFDESASGFGRGPGPFGSSGSEDHWNIGIFAQARQDVGERVSVSYGARYDWQEFEAANGQTFKDDGFSANGSVDYKITDALTLNAGYAHSWGGYELGEAALINFGAPWTYAGFTTSRSDAGRIGLRYERGAWQLSGAYFETYVNDINAVLPTGGDRGAIADLSSKGWEASVGYTWANGFVRANYTDADVELNSTTIGSTAYYLGRPVGKAIALEGAVDVTDEWTFGGTAEIAFKNRDTPVPLSGYEVANLYATYTPSSFDRLQMRLDVRNIFDATYTSRSSDGVGLGNVIALTEPGRSVSLTANLAF</sequence>
<dbReference type="InterPro" id="IPR012910">
    <property type="entry name" value="Plug_dom"/>
</dbReference>
<keyword evidence="3 9" id="KW-0813">Transport</keyword>
<keyword evidence="8 9" id="KW-0998">Cell outer membrane</keyword>
<dbReference type="STRING" id="1641875.XM53_15385"/>
<dbReference type="PATRIC" id="fig|1641875.4.peg.887"/>
<evidence type="ECO:0000256" key="2">
    <source>
        <dbReference type="ARBA" id="ARBA00009810"/>
    </source>
</evidence>
<dbReference type="EMBL" id="LAXJ01000018">
    <property type="protein sequence ID" value="KRS11651.1"/>
    <property type="molecule type" value="Genomic_DNA"/>
</dbReference>
<accession>A0A0T5NRT7</accession>
<evidence type="ECO:0000259" key="13">
    <source>
        <dbReference type="Pfam" id="PF07715"/>
    </source>
</evidence>
<feature type="domain" description="TonB-dependent receptor-like beta-barrel" evidence="12">
    <location>
        <begin position="281"/>
        <end position="615"/>
    </location>
</feature>
<organism evidence="14 15">
    <name type="scientific">Roseovarius atlanticus</name>
    <dbReference type="NCBI Taxonomy" id="1641875"/>
    <lineage>
        <taxon>Bacteria</taxon>
        <taxon>Pseudomonadati</taxon>
        <taxon>Pseudomonadota</taxon>
        <taxon>Alphaproteobacteria</taxon>
        <taxon>Rhodobacterales</taxon>
        <taxon>Roseobacteraceae</taxon>
        <taxon>Roseovarius</taxon>
    </lineage>
</organism>
<dbReference type="SUPFAM" id="SSF56935">
    <property type="entry name" value="Porins"/>
    <property type="match status" value="1"/>
</dbReference>
<keyword evidence="5 9" id="KW-0812">Transmembrane</keyword>
<reference evidence="14 15" key="1">
    <citation type="submission" date="2015-04" db="EMBL/GenBank/DDBJ databases">
        <title>The draft genome sequence of Roseovarius sp.R12b.</title>
        <authorList>
            <person name="Li G."/>
            <person name="Lai Q."/>
            <person name="Shao Z."/>
            <person name="Yan P."/>
        </authorList>
    </citation>
    <scope>NUCLEOTIDE SEQUENCE [LARGE SCALE GENOMIC DNA]</scope>
    <source>
        <strain evidence="14 15">R12B</strain>
    </source>
</reference>
<evidence type="ECO:0000256" key="8">
    <source>
        <dbReference type="ARBA" id="ARBA00023237"/>
    </source>
</evidence>
<dbReference type="GO" id="GO:0009279">
    <property type="term" value="C:cell outer membrane"/>
    <property type="evidence" value="ECO:0007669"/>
    <property type="project" value="UniProtKB-SubCell"/>
</dbReference>
<evidence type="ECO:0000313" key="14">
    <source>
        <dbReference type="EMBL" id="KRS11651.1"/>
    </source>
</evidence>
<evidence type="ECO:0000256" key="5">
    <source>
        <dbReference type="ARBA" id="ARBA00022692"/>
    </source>
</evidence>
<feature type="signal peptide" evidence="11">
    <location>
        <begin position="1"/>
        <end position="23"/>
    </location>
</feature>
<evidence type="ECO:0000313" key="15">
    <source>
        <dbReference type="Proteomes" id="UP000051295"/>
    </source>
</evidence>
<dbReference type="GO" id="GO:0044718">
    <property type="term" value="P:siderophore transmembrane transport"/>
    <property type="evidence" value="ECO:0007669"/>
    <property type="project" value="TreeGrafter"/>
</dbReference>
<keyword evidence="7 9" id="KW-0472">Membrane</keyword>
<dbReference type="InterPro" id="IPR037066">
    <property type="entry name" value="Plug_dom_sf"/>
</dbReference>
<name>A0A0T5NRT7_9RHOB</name>
<evidence type="ECO:0000256" key="6">
    <source>
        <dbReference type="ARBA" id="ARBA00023077"/>
    </source>
</evidence>
<evidence type="ECO:0000256" key="10">
    <source>
        <dbReference type="RuleBase" id="RU003357"/>
    </source>
</evidence>
<evidence type="ECO:0000256" key="1">
    <source>
        <dbReference type="ARBA" id="ARBA00004571"/>
    </source>
</evidence>
<keyword evidence="4 9" id="KW-1134">Transmembrane beta strand</keyword>
<evidence type="ECO:0000256" key="7">
    <source>
        <dbReference type="ARBA" id="ARBA00023136"/>
    </source>
</evidence>
<evidence type="ECO:0000256" key="11">
    <source>
        <dbReference type="SAM" id="SignalP"/>
    </source>
</evidence>